<protein>
    <submittedName>
        <fullName evidence="1">Uncharacterized protein</fullName>
    </submittedName>
</protein>
<sequence>MEAVPSKLTSIEDLKAQPSLWYKIHVLVYDLRNFQENPMAQARHDAVEDLLYIGAPYFDPVEVQQLKASIVDATNSKSLEMLLEDTLRELLERRMKKRVDSGDYRVCAAHDIAPIFEKAFSIKPNDLQTNIDFLALLESCKLEPKGIDNWTGLLKKSFKLNNKHKKR</sequence>
<evidence type="ECO:0000313" key="1">
    <source>
        <dbReference type="EMBL" id="OBT96297.1"/>
    </source>
</evidence>
<dbReference type="EMBL" id="KV460229">
    <property type="protein sequence ID" value="OBT96297.1"/>
    <property type="molecule type" value="Genomic_DNA"/>
</dbReference>
<dbReference type="Proteomes" id="UP000091956">
    <property type="component" value="Unassembled WGS sequence"/>
</dbReference>
<dbReference type="AlphaFoldDB" id="A0A1B8GKD0"/>
<reference evidence="2" key="2">
    <citation type="journal article" date="2018" name="Nat. Commun.">
        <title>Extreme sensitivity to ultraviolet light in the fungal pathogen causing white-nose syndrome of bats.</title>
        <authorList>
            <person name="Palmer J.M."/>
            <person name="Drees K.P."/>
            <person name="Foster J.T."/>
            <person name="Lindner D.L."/>
        </authorList>
    </citation>
    <scope>NUCLEOTIDE SEQUENCE [LARGE SCALE GENOMIC DNA]</scope>
    <source>
        <strain evidence="2">UAMH 10579</strain>
    </source>
</reference>
<proteinExistence type="predicted"/>
<keyword evidence="2" id="KW-1185">Reference proteome</keyword>
<organism evidence="1 2">
    <name type="scientific">Pseudogymnoascus verrucosus</name>
    <dbReference type="NCBI Taxonomy" id="342668"/>
    <lineage>
        <taxon>Eukaryota</taxon>
        <taxon>Fungi</taxon>
        <taxon>Dikarya</taxon>
        <taxon>Ascomycota</taxon>
        <taxon>Pezizomycotina</taxon>
        <taxon>Leotiomycetes</taxon>
        <taxon>Thelebolales</taxon>
        <taxon>Thelebolaceae</taxon>
        <taxon>Pseudogymnoascus</taxon>
    </lineage>
</organism>
<dbReference type="OrthoDB" id="2740448at2759"/>
<dbReference type="RefSeq" id="XP_018130030.1">
    <property type="nucleotide sequence ID" value="XM_018275262.2"/>
</dbReference>
<accession>A0A1B8GKD0</accession>
<evidence type="ECO:0000313" key="2">
    <source>
        <dbReference type="Proteomes" id="UP000091956"/>
    </source>
</evidence>
<dbReference type="GeneID" id="28839190"/>
<dbReference type="STRING" id="342668.A0A1B8GKD0"/>
<reference evidence="1 2" key="1">
    <citation type="submission" date="2016-03" db="EMBL/GenBank/DDBJ databases">
        <title>Comparative genomics of Pseudogymnoascus destructans, the fungus causing white-nose syndrome of bats.</title>
        <authorList>
            <person name="Palmer J.M."/>
            <person name="Drees K.P."/>
            <person name="Foster J.T."/>
            <person name="Lindner D.L."/>
        </authorList>
    </citation>
    <scope>NUCLEOTIDE SEQUENCE [LARGE SCALE GENOMIC DNA]</scope>
    <source>
        <strain evidence="1 2">UAMH 10579</strain>
    </source>
</reference>
<gene>
    <name evidence="1" type="ORF">VE01_05804</name>
</gene>
<name>A0A1B8GKD0_9PEZI</name>